<protein>
    <submittedName>
        <fullName evidence="1">Uncharacterized protein</fullName>
    </submittedName>
</protein>
<keyword evidence="2" id="KW-1185">Reference proteome</keyword>
<dbReference type="EMBL" id="CM055739">
    <property type="protein sequence ID" value="KAJ8003634.1"/>
    <property type="molecule type" value="Genomic_DNA"/>
</dbReference>
<sequence>MNAITQATTNAQGVMNAITQATTNIFTTISTHAADPTTFMSETASDTCLISVVLVLVVVCLVLLVLCRMFKNKGTYLTHEAECGDSIRTSDSASLREEPLLELVDEKD</sequence>
<accession>A0ACC2GIW3</accession>
<reference evidence="1" key="1">
    <citation type="submission" date="2021-05" db="EMBL/GenBank/DDBJ databases">
        <authorList>
            <person name="Pan Q."/>
            <person name="Jouanno E."/>
            <person name="Zahm M."/>
            <person name="Klopp C."/>
            <person name="Cabau C."/>
            <person name="Louis A."/>
            <person name="Berthelot C."/>
            <person name="Parey E."/>
            <person name="Roest Crollius H."/>
            <person name="Montfort J."/>
            <person name="Robinson-Rechavi M."/>
            <person name="Bouchez O."/>
            <person name="Lampietro C."/>
            <person name="Lopez Roques C."/>
            <person name="Donnadieu C."/>
            <person name="Postlethwait J."/>
            <person name="Bobe J."/>
            <person name="Dillon D."/>
            <person name="Chandos A."/>
            <person name="von Hippel F."/>
            <person name="Guiguen Y."/>
        </authorList>
    </citation>
    <scope>NUCLEOTIDE SEQUENCE</scope>
    <source>
        <strain evidence="1">YG-Jan2019</strain>
    </source>
</reference>
<proteinExistence type="predicted"/>
<evidence type="ECO:0000313" key="2">
    <source>
        <dbReference type="Proteomes" id="UP001157502"/>
    </source>
</evidence>
<dbReference type="Proteomes" id="UP001157502">
    <property type="component" value="Chromosome 12"/>
</dbReference>
<name>A0ACC2GIW3_DALPE</name>
<comment type="caution">
    <text evidence="1">The sequence shown here is derived from an EMBL/GenBank/DDBJ whole genome shotgun (WGS) entry which is preliminary data.</text>
</comment>
<gene>
    <name evidence="1" type="ORF">DPEC_G00150370</name>
</gene>
<evidence type="ECO:0000313" key="1">
    <source>
        <dbReference type="EMBL" id="KAJ8003634.1"/>
    </source>
</evidence>
<organism evidence="1 2">
    <name type="scientific">Dallia pectoralis</name>
    <name type="common">Alaska blackfish</name>
    <dbReference type="NCBI Taxonomy" id="75939"/>
    <lineage>
        <taxon>Eukaryota</taxon>
        <taxon>Metazoa</taxon>
        <taxon>Chordata</taxon>
        <taxon>Craniata</taxon>
        <taxon>Vertebrata</taxon>
        <taxon>Euteleostomi</taxon>
        <taxon>Actinopterygii</taxon>
        <taxon>Neopterygii</taxon>
        <taxon>Teleostei</taxon>
        <taxon>Protacanthopterygii</taxon>
        <taxon>Esociformes</taxon>
        <taxon>Umbridae</taxon>
        <taxon>Dallia</taxon>
    </lineage>
</organism>